<evidence type="ECO:0000256" key="4">
    <source>
        <dbReference type="ARBA" id="ARBA00023136"/>
    </source>
</evidence>
<dbReference type="InterPro" id="IPR050367">
    <property type="entry name" value="APC_superfamily"/>
</dbReference>
<dbReference type="Proteomes" id="UP001156398">
    <property type="component" value="Unassembled WGS sequence"/>
</dbReference>
<feature type="transmembrane region" description="Helical" evidence="6">
    <location>
        <begin position="82"/>
        <end position="109"/>
    </location>
</feature>
<evidence type="ECO:0000256" key="3">
    <source>
        <dbReference type="ARBA" id="ARBA00022989"/>
    </source>
</evidence>
<keyword evidence="2 6" id="KW-0812">Transmembrane</keyword>
<dbReference type="PANTHER" id="PTHR42770">
    <property type="entry name" value="AMINO ACID TRANSPORTER-RELATED"/>
    <property type="match status" value="1"/>
</dbReference>
<evidence type="ECO:0000256" key="6">
    <source>
        <dbReference type="SAM" id="Phobius"/>
    </source>
</evidence>
<gene>
    <name evidence="8" type="ORF">POF43_006185</name>
</gene>
<evidence type="ECO:0000313" key="8">
    <source>
        <dbReference type="EMBL" id="MDI5962306.1"/>
    </source>
</evidence>
<feature type="transmembrane region" description="Helical" evidence="6">
    <location>
        <begin position="163"/>
        <end position="185"/>
    </location>
</feature>
<dbReference type="InterPro" id="IPR004841">
    <property type="entry name" value="AA-permease/SLC12A_dom"/>
</dbReference>
<feature type="transmembrane region" description="Helical" evidence="6">
    <location>
        <begin position="51"/>
        <end position="70"/>
    </location>
</feature>
<dbReference type="Pfam" id="PF00324">
    <property type="entry name" value="AA_permease"/>
    <property type="match status" value="1"/>
</dbReference>
<comment type="caution">
    <text evidence="8">The sequence shown here is derived from an EMBL/GenBank/DDBJ whole genome shotgun (WGS) entry which is preliminary data.</text>
</comment>
<feature type="domain" description="Amino acid permease/ SLC12A" evidence="7">
    <location>
        <begin position="48"/>
        <end position="406"/>
    </location>
</feature>
<keyword evidence="9" id="KW-1185">Reference proteome</keyword>
<keyword evidence="3 6" id="KW-1133">Transmembrane helix</keyword>
<evidence type="ECO:0000256" key="2">
    <source>
        <dbReference type="ARBA" id="ARBA00022692"/>
    </source>
</evidence>
<keyword evidence="4 6" id="KW-0472">Membrane</keyword>
<comment type="subcellular location">
    <subcellularLocation>
        <location evidence="1">Membrane</location>
        <topology evidence="1">Multi-pass membrane protein</topology>
    </subcellularLocation>
</comment>
<dbReference type="PIRSF" id="PIRSF006060">
    <property type="entry name" value="AA_transporter"/>
    <property type="match status" value="1"/>
</dbReference>
<feature type="transmembrane region" description="Helical" evidence="6">
    <location>
        <begin position="240"/>
        <end position="259"/>
    </location>
</feature>
<evidence type="ECO:0000256" key="5">
    <source>
        <dbReference type="SAM" id="MobiDB-lite"/>
    </source>
</evidence>
<protein>
    <submittedName>
        <fullName evidence="8">APC family permease</fullName>
    </submittedName>
</protein>
<feature type="region of interest" description="Disordered" evidence="5">
    <location>
        <begin position="467"/>
        <end position="495"/>
    </location>
</feature>
<dbReference type="EMBL" id="JAAGKO020000005">
    <property type="protein sequence ID" value="MDI5962306.1"/>
    <property type="molecule type" value="Genomic_DNA"/>
</dbReference>
<dbReference type="RefSeq" id="WP_271324223.1">
    <property type="nucleotide sequence ID" value="NZ_JAAGKO020000005.1"/>
</dbReference>
<dbReference type="Gene3D" id="1.20.1740.10">
    <property type="entry name" value="Amino acid/polyamine transporter I"/>
    <property type="match status" value="1"/>
</dbReference>
<evidence type="ECO:0000313" key="9">
    <source>
        <dbReference type="Proteomes" id="UP001156398"/>
    </source>
</evidence>
<proteinExistence type="predicted"/>
<evidence type="ECO:0000259" key="7">
    <source>
        <dbReference type="Pfam" id="PF00324"/>
    </source>
</evidence>
<feature type="transmembrane region" description="Helical" evidence="6">
    <location>
        <begin position="299"/>
        <end position="324"/>
    </location>
</feature>
<dbReference type="PANTHER" id="PTHR42770:SF16">
    <property type="entry name" value="AMINO ACID PERMEASE"/>
    <property type="match status" value="1"/>
</dbReference>
<reference evidence="8 9" key="1">
    <citation type="submission" date="2023-05" db="EMBL/GenBank/DDBJ databases">
        <title>Streptantibioticus silvisoli sp. nov., acidotolerant actinomycetes 1 from pine litter.</title>
        <authorList>
            <person name="Swiecimska M."/>
            <person name="Golinska P."/>
            <person name="Sangal V."/>
            <person name="Wachnowicz B."/>
            <person name="Goodfellow M."/>
        </authorList>
    </citation>
    <scope>NUCLEOTIDE SEQUENCE [LARGE SCALE GENOMIC DNA]</scope>
    <source>
        <strain evidence="8 9">SL54</strain>
    </source>
</reference>
<sequence>MSKPEPAEAGHRLRRNLSTWGAVGLSVALLGPSMASNLNPQEPAARVGAGVPLVFLLSTVGVLLVAHGFIRMSQHMSHAGSLYGWIGAVFGRRAGFVAGWLLLGTYLAFAVTTTAGSAVFLSDFLRGTGVWPGVNWLVPATVAFAGISRLASRPARAATRALLALEFATMGLFTAVAAVVLVKVATGGAPGHQRLALSALASPHAAAPALFSAVTFGFLSFAGFEAASTLGEETRDPERAIPRALTGTVLLAGGFFVFVTTAETLGYGTDAAGLARFTHSSSLVGDLAGAYISPGVGHLVTACAAVGAFGSALACAVSASRLLFAMGRDGFISPRLGDVRGPDGVPARALATVLAAVAVGLAGARVFATPSATDIFFWSATIGSLVLLLAYAFTLVGAVKYLFLSGPRRARPAELPIPVAGLLFIGYVLYANVHPAPRPPYDSFPYVAAAWLLAGVAAALVLRPAPAPADAASGNGLDDGDPREPVLPEPVPPAG</sequence>
<feature type="transmembrane region" description="Helical" evidence="6">
    <location>
        <begin position="345"/>
        <end position="364"/>
    </location>
</feature>
<accession>A0ABT6VUZ6</accession>
<feature type="transmembrane region" description="Helical" evidence="6">
    <location>
        <begin position="415"/>
        <end position="432"/>
    </location>
</feature>
<feature type="transmembrane region" description="Helical" evidence="6">
    <location>
        <begin position="129"/>
        <end position="151"/>
    </location>
</feature>
<evidence type="ECO:0000256" key="1">
    <source>
        <dbReference type="ARBA" id="ARBA00004141"/>
    </source>
</evidence>
<organism evidence="8 9">
    <name type="scientific">Streptantibioticus silvisoli</name>
    <dbReference type="NCBI Taxonomy" id="2705255"/>
    <lineage>
        <taxon>Bacteria</taxon>
        <taxon>Bacillati</taxon>
        <taxon>Actinomycetota</taxon>
        <taxon>Actinomycetes</taxon>
        <taxon>Kitasatosporales</taxon>
        <taxon>Streptomycetaceae</taxon>
        <taxon>Streptantibioticus</taxon>
    </lineage>
</organism>
<feature type="transmembrane region" description="Helical" evidence="6">
    <location>
        <begin position="444"/>
        <end position="462"/>
    </location>
</feature>
<feature type="transmembrane region" description="Helical" evidence="6">
    <location>
        <begin position="376"/>
        <end position="403"/>
    </location>
</feature>
<name>A0ABT6VUZ6_9ACTN</name>
<feature type="transmembrane region" description="Helical" evidence="6">
    <location>
        <begin position="205"/>
        <end position="228"/>
    </location>
</feature>